<evidence type="ECO:0000256" key="1">
    <source>
        <dbReference type="SAM" id="Phobius"/>
    </source>
</evidence>
<keyword evidence="1" id="KW-0472">Membrane</keyword>
<reference evidence="3 4" key="1">
    <citation type="submission" date="2019-09" db="EMBL/GenBank/DDBJ databases">
        <title>Genomes of family Cryomorphaceae.</title>
        <authorList>
            <person name="Bowman J.P."/>
        </authorList>
    </citation>
    <scope>NUCLEOTIDE SEQUENCE [LARGE SCALE GENOMIC DNA]</scope>
    <source>
        <strain evidence="3 4">LMG 25704</strain>
    </source>
</reference>
<dbReference type="OrthoDB" id="1524472at2"/>
<proteinExistence type="predicted"/>
<organism evidence="3 4">
    <name type="scientific">Phaeocystidibacter luteus</name>
    <dbReference type="NCBI Taxonomy" id="911197"/>
    <lineage>
        <taxon>Bacteria</taxon>
        <taxon>Pseudomonadati</taxon>
        <taxon>Bacteroidota</taxon>
        <taxon>Flavobacteriia</taxon>
        <taxon>Flavobacteriales</taxon>
        <taxon>Phaeocystidibacteraceae</taxon>
        <taxon>Phaeocystidibacter</taxon>
    </lineage>
</organism>
<dbReference type="InterPro" id="IPR005182">
    <property type="entry name" value="YdbS-like_PH"/>
</dbReference>
<dbReference type="RefSeq" id="WP_151667028.1">
    <property type="nucleotide sequence ID" value="NZ_WBVO01000004.1"/>
</dbReference>
<gene>
    <name evidence="3" type="ORF">F8C67_06555</name>
</gene>
<evidence type="ECO:0000313" key="4">
    <source>
        <dbReference type="Proteomes" id="UP000468650"/>
    </source>
</evidence>
<keyword evidence="1" id="KW-1133">Transmembrane helix</keyword>
<dbReference type="EMBL" id="WBVO01000004">
    <property type="protein sequence ID" value="KAB2810239.1"/>
    <property type="molecule type" value="Genomic_DNA"/>
</dbReference>
<evidence type="ECO:0000313" key="3">
    <source>
        <dbReference type="EMBL" id="KAB2810239.1"/>
    </source>
</evidence>
<dbReference type="PANTHER" id="PTHR34473:SF2">
    <property type="entry name" value="UPF0699 TRANSMEMBRANE PROTEIN YDBT"/>
    <property type="match status" value="1"/>
</dbReference>
<name>A0A6N6RGC8_9FLAO</name>
<sequence>MDSAIHNTEPKSDDIFSNVSVDPNQLPKLEEVEYQPISPKYKAMQLVVTLIVVVLIAVGGTATSLSLQEGQILSWSIMGGAMLLFFTLRTLLVNLGYKWKGYALREKDLIYRSGLIWRKVIIIPFARIQHGELSEGVIERFYGLKKIRVYTAGGSSSDLTIPGLPKERAEQLRKFIMDRVIEEAEEEAAEEVKGSPVDLN</sequence>
<keyword evidence="4" id="KW-1185">Reference proteome</keyword>
<protein>
    <submittedName>
        <fullName evidence="3">PH domain-containing protein</fullName>
    </submittedName>
</protein>
<dbReference type="Pfam" id="PF03703">
    <property type="entry name" value="bPH_2"/>
    <property type="match status" value="1"/>
</dbReference>
<keyword evidence="1" id="KW-0812">Transmembrane</keyword>
<dbReference type="Proteomes" id="UP000468650">
    <property type="component" value="Unassembled WGS sequence"/>
</dbReference>
<dbReference type="PANTHER" id="PTHR34473">
    <property type="entry name" value="UPF0699 TRANSMEMBRANE PROTEIN YDBS"/>
    <property type="match status" value="1"/>
</dbReference>
<accession>A0A6N6RGC8</accession>
<comment type="caution">
    <text evidence="3">The sequence shown here is derived from an EMBL/GenBank/DDBJ whole genome shotgun (WGS) entry which is preliminary data.</text>
</comment>
<feature type="transmembrane region" description="Helical" evidence="1">
    <location>
        <begin position="73"/>
        <end position="97"/>
    </location>
</feature>
<evidence type="ECO:0000259" key="2">
    <source>
        <dbReference type="Pfam" id="PF03703"/>
    </source>
</evidence>
<dbReference type="AlphaFoldDB" id="A0A6N6RGC8"/>
<feature type="domain" description="YdbS-like PH" evidence="2">
    <location>
        <begin position="97"/>
        <end position="176"/>
    </location>
</feature>
<feature type="transmembrane region" description="Helical" evidence="1">
    <location>
        <begin position="46"/>
        <end position="67"/>
    </location>
</feature>